<gene>
    <name evidence="2" type="ORF">PHMEG_00039905</name>
</gene>
<protein>
    <submittedName>
        <fullName evidence="2">Uncharacterized protein</fullName>
    </submittedName>
</protein>
<accession>A0A225UE37</accession>
<dbReference type="Proteomes" id="UP000198211">
    <property type="component" value="Unassembled WGS sequence"/>
</dbReference>
<comment type="caution">
    <text evidence="2">The sequence shown here is derived from an EMBL/GenBank/DDBJ whole genome shotgun (WGS) entry which is preliminary data.</text>
</comment>
<evidence type="ECO:0000256" key="1">
    <source>
        <dbReference type="SAM" id="MobiDB-lite"/>
    </source>
</evidence>
<evidence type="ECO:0000313" key="3">
    <source>
        <dbReference type="Proteomes" id="UP000198211"/>
    </source>
</evidence>
<organism evidence="2 3">
    <name type="scientific">Phytophthora megakarya</name>
    <dbReference type="NCBI Taxonomy" id="4795"/>
    <lineage>
        <taxon>Eukaryota</taxon>
        <taxon>Sar</taxon>
        <taxon>Stramenopiles</taxon>
        <taxon>Oomycota</taxon>
        <taxon>Peronosporomycetes</taxon>
        <taxon>Peronosporales</taxon>
        <taxon>Peronosporaceae</taxon>
        <taxon>Phytophthora</taxon>
    </lineage>
</organism>
<evidence type="ECO:0000313" key="2">
    <source>
        <dbReference type="EMBL" id="OWY91497.1"/>
    </source>
</evidence>
<reference evidence="3" key="1">
    <citation type="submission" date="2017-03" db="EMBL/GenBank/DDBJ databases">
        <title>Phytopthora megakarya and P. palmivora, two closely related causual agents of cacao black pod achieved similar genome size and gene model numbers by different mechanisms.</title>
        <authorList>
            <person name="Ali S."/>
            <person name="Shao J."/>
            <person name="Larry D.J."/>
            <person name="Kronmiller B."/>
            <person name="Shen D."/>
            <person name="Strem M.D."/>
            <person name="Melnick R.L."/>
            <person name="Guiltinan M.J."/>
            <person name="Tyler B.M."/>
            <person name="Meinhardt L.W."/>
            <person name="Bailey B.A."/>
        </authorList>
    </citation>
    <scope>NUCLEOTIDE SEQUENCE [LARGE SCALE GENOMIC DNA]</scope>
    <source>
        <strain evidence="3">zdho120</strain>
    </source>
</reference>
<sequence length="285" mass="30783">MRKSTMRTIFQLDSSVEVLGVSGLDAPEQASVGGAIKVGSPAVDGTSASSQLGHDVIEVDALEERTTPGETSTIKLEGPLSTVKEEAESDILNDDLPSRLETSISSSSCVQVPNEVAASRMQTPSSAQETVDLTAVDDAGATEDPVIPKCADGNKSLWSVVWNRHGNVGVFGVADVIRGPSADLDLRMEALLQTMFLEVGFKFRNLVPEWFRVSAPKAEVDTMRRVAEELQHLLTVELLEWQQVTSGAQCRVVSPLDARNLKDHSEEMKPEDDSLMSSYEAELLG</sequence>
<feature type="non-terminal residue" evidence="2">
    <location>
        <position position="285"/>
    </location>
</feature>
<dbReference type="EMBL" id="NBNE01020112">
    <property type="protein sequence ID" value="OWY91497.1"/>
    <property type="molecule type" value="Genomic_DNA"/>
</dbReference>
<proteinExistence type="predicted"/>
<name>A0A225UE37_9STRA</name>
<keyword evidence="3" id="KW-1185">Reference proteome</keyword>
<dbReference type="AlphaFoldDB" id="A0A225UE37"/>
<feature type="region of interest" description="Disordered" evidence="1">
    <location>
        <begin position="262"/>
        <end position="285"/>
    </location>
</feature>
<feature type="compositionally biased region" description="Basic and acidic residues" evidence="1">
    <location>
        <begin position="262"/>
        <end position="272"/>
    </location>
</feature>